<feature type="region of interest" description="Disordered" evidence="1">
    <location>
        <begin position="1"/>
        <end position="21"/>
    </location>
</feature>
<dbReference type="Proteomes" id="UP001152622">
    <property type="component" value="Chromosome 11"/>
</dbReference>
<dbReference type="PANTHER" id="PTHR47027">
    <property type="entry name" value="REVERSE TRANSCRIPTASE DOMAIN-CONTAINING PROTEIN"/>
    <property type="match status" value="1"/>
</dbReference>
<evidence type="ECO:0008006" key="4">
    <source>
        <dbReference type="Google" id="ProtNLM"/>
    </source>
</evidence>
<accession>A0A9Q1EXS4</accession>
<name>A0A9Q1EXS4_SYNKA</name>
<comment type="caution">
    <text evidence="2">The sequence shown here is derived from an EMBL/GenBank/DDBJ whole genome shotgun (WGS) entry which is preliminary data.</text>
</comment>
<evidence type="ECO:0000313" key="3">
    <source>
        <dbReference type="Proteomes" id="UP001152622"/>
    </source>
</evidence>
<sequence>MKRKYPSGAQKNKMRAKAEQERANLPKITSLFQQAAKQWKDANVVTIYKGKGDKSICANSYGISLLTSKVLANIMLHRMVQNITEELLPESQCGFRRNRSTVDMVFTAQQLQEKCQEQKQK</sequence>
<dbReference type="OrthoDB" id="8909951at2759"/>
<gene>
    <name evidence="2" type="ORF">SKAU_G00283500</name>
</gene>
<reference evidence="2" key="1">
    <citation type="journal article" date="2023" name="Science">
        <title>Genome structures resolve the early diversification of teleost fishes.</title>
        <authorList>
            <person name="Parey E."/>
            <person name="Louis A."/>
            <person name="Montfort J."/>
            <person name="Bouchez O."/>
            <person name="Roques C."/>
            <person name="Iampietro C."/>
            <person name="Lluch J."/>
            <person name="Castinel A."/>
            <person name="Donnadieu C."/>
            <person name="Desvignes T."/>
            <person name="Floi Bucao C."/>
            <person name="Jouanno E."/>
            <person name="Wen M."/>
            <person name="Mejri S."/>
            <person name="Dirks R."/>
            <person name="Jansen H."/>
            <person name="Henkel C."/>
            <person name="Chen W.J."/>
            <person name="Zahm M."/>
            <person name="Cabau C."/>
            <person name="Klopp C."/>
            <person name="Thompson A.W."/>
            <person name="Robinson-Rechavi M."/>
            <person name="Braasch I."/>
            <person name="Lecointre G."/>
            <person name="Bobe J."/>
            <person name="Postlethwait J.H."/>
            <person name="Berthelot C."/>
            <person name="Roest Crollius H."/>
            <person name="Guiguen Y."/>
        </authorList>
    </citation>
    <scope>NUCLEOTIDE SEQUENCE</scope>
    <source>
        <strain evidence="2">WJC10195</strain>
    </source>
</reference>
<evidence type="ECO:0000313" key="2">
    <source>
        <dbReference type="EMBL" id="KAJ8346949.1"/>
    </source>
</evidence>
<proteinExistence type="predicted"/>
<keyword evidence="3" id="KW-1185">Reference proteome</keyword>
<protein>
    <recommendedName>
        <fullName evidence="4">Reverse transcriptase domain-containing protein</fullName>
    </recommendedName>
</protein>
<dbReference type="PANTHER" id="PTHR47027:SF20">
    <property type="entry name" value="REVERSE TRANSCRIPTASE-LIKE PROTEIN WITH RNA-DIRECTED DNA POLYMERASE DOMAIN"/>
    <property type="match status" value="1"/>
</dbReference>
<organism evidence="2 3">
    <name type="scientific">Synaphobranchus kaupii</name>
    <name type="common">Kaup's arrowtooth eel</name>
    <dbReference type="NCBI Taxonomy" id="118154"/>
    <lineage>
        <taxon>Eukaryota</taxon>
        <taxon>Metazoa</taxon>
        <taxon>Chordata</taxon>
        <taxon>Craniata</taxon>
        <taxon>Vertebrata</taxon>
        <taxon>Euteleostomi</taxon>
        <taxon>Actinopterygii</taxon>
        <taxon>Neopterygii</taxon>
        <taxon>Teleostei</taxon>
        <taxon>Anguilliformes</taxon>
        <taxon>Synaphobranchidae</taxon>
        <taxon>Synaphobranchus</taxon>
    </lineage>
</organism>
<evidence type="ECO:0000256" key="1">
    <source>
        <dbReference type="SAM" id="MobiDB-lite"/>
    </source>
</evidence>
<dbReference type="AlphaFoldDB" id="A0A9Q1EXS4"/>
<dbReference type="EMBL" id="JAINUF010000011">
    <property type="protein sequence ID" value="KAJ8346949.1"/>
    <property type="molecule type" value="Genomic_DNA"/>
</dbReference>